<gene>
    <name evidence="3" type="ORF">JC965_08050</name>
    <name evidence="2" type="ORF">KAM351_09100</name>
</gene>
<dbReference type="InterPro" id="IPR006522">
    <property type="entry name" value="Phage_virion_morphogenesis"/>
</dbReference>
<accession>A0A7T3X584</accession>
<evidence type="ECO:0000256" key="1">
    <source>
        <dbReference type="SAM" id="MobiDB-lite"/>
    </source>
</evidence>
<dbReference type="EMBL" id="BPNN01000009">
    <property type="protein sequence ID" value="GJA62299.1"/>
    <property type="molecule type" value="Genomic_DNA"/>
</dbReference>
<reference evidence="3" key="1">
    <citation type="submission" date="2020-12" db="EMBL/GenBank/DDBJ databases">
        <title>GES Beta-lactamases isolated from hospital effluents in Brazil.</title>
        <authorList>
            <person name="Conte D."/>
            <person name="Mesa D."/>
            <person name="Palmeiro J.K."/>
            <person name="Dalla-Costa L.M."/>
        </authorList>
    </citation>
    <scope>NUCLEOTIDE SEQUENCE [LARGE SCALE GENOMIC DNA]</scope>
    <source>
        <strain evidence="3">Aero21</strain>
    </source>
</reference>
<evidence type="ECO:0000313" key="3">
    <source>
        <dbReference type="EMBL" id="QQA62409.1"/>
    </source>
</evidence>
<dbReference type="AlphaFoldDB" id="A0A7T3X584"/>
<feature type="region of interest" description="Disordered" evidence="1">
    <location>
        <begin position="35"/>
        <end position="70"/>
    </location>
</feature>
<sequence>MAADALQQLGQQAAALLGQLSASERRKLAADLARTMRATQSERIRANKQPDGSAMTPRKPQPKLRGRKGATRRRMFTKLVKPAWLKATATASEATVAFTGSANRLATVHHFGLRDKIRGKTVQYPERQLIGITDADIDRIEDALFKHLTASL</sequence>
<dbReference type="NCBIfam" id="TIGR01635">
    <property type="entry name" value="tail_comp_S"/>
    <property type="match status" value="1"/>
</dbReference>
<feature type="compositionally biased region" description="Basic residues" evidence="1">
    <location>
        <begin position="60"/>
        <end position="70"/>
    </location>
</feature>
<dbReference type="Pfam" id="PF05069">
    <property type="entry name" value="Phage_tail_S"/>
    <property type="match status" value="1"/>
</dbReference>
<organism evidence="3">
    <name type="scientific">Aeromonas caviae</name>
    <name type="common">Aeromonas punctata</name>
    <dbReference type="NCBI Taxonomy" id="648"/>
    <lineage>
        <taxon>Bacteria</taxon>
        <taxon>Pseudomonadati</taxon>
        <taxon>Pseudomonadota</taxon>
        <taxon>Gammaproteobacteria</taxon>
        <taxon>Aeromonadales</taxon>
        <taxon>Aeromonadaceae</taxon>
        <taxon>Aeromonas</taxon>
    </lineage>
</organism>
<evidence type="ECO:0000313" key="2">
    <source>
        <dbReference type="EMBL" id="GJA62299.1"/>
    </source>
</evidence>
<dbReference type="EMBL" id="CP065937">
    <property type="protein sequence ID" value="QQA62409.1"/>
    <property type="molecule type" value="Genomic_DNA"/>
</dbReference>
<dbReference type="RefSeq" id="WP_102949075.1">
    <property type="nucleotide sequence ID" value="NZ_BPND01000009.1"/>
</dbReference>
<protein>
    <submittedName>
        <fullName evidence="2 3">Virion morphogenesis protein</fullName>
    </submittedName>
</protein>
<dbReference type="Proteomes" id="UP000886934">
    <property type="component" value="Unassembled WGS sequence"/>
</dbReference>
<proteinExistence type="predicted"/>
<name>A0A7T3X584_AERCA</name>
<reference evidence="2" key="2">
    <citation type="submission" date="2021-07" db="EMBL/GenBank/DDBJ databases">
        <title>Draft genome sequence of carbapenem-resistant Aeromonas spp. in Japan.</title>
        <authorList>
            <person name="Maehana S."/>
            <person name="Suzuki M."/>
            <person name="Kitasato H."/>
        </authorList>
    </citation>
    <scope>NUCLEOTIDE SEQUENCE</scope>
    <source>
        <strain evidence="2">KAM351</strain>
    </source>
</reference>